<dbReference type="Proteomes" id="UP000624703">
    <property type="component" value="Unassembled WGS sequence"/>
</dbReference>
<evidence type="ECO:0000256" key="1">
    <source>
        <dbReference type="SAM" id="Phobius"/>
    </source>
</evidence>
<feature type="transmembrane region" description="Helical" evidence="1">
    <location>
        <begin position="60"/>
        <end position="82"/>
    </location>
</feature>
<accession>A0A8J7MBB5</accession>
<keyword evidence="1" id="KW-0812">Transmembrane</keyword>
<keyword evidence="1" id="KW-0472">Membrane</keyword>
<dbReference type="EMBL" id="JAENIM010000009">
    <property type="protein sequence ID" value="MBK1789893.1"/>
    <property type="molecule type" value="Genomic_DNA"/>
</dbReference>
<protein>
    <submittedName>
        <fullName evidence="2">Uncharacterized protein</fullName>
    </submittedName>
</protein>
<dbReference type="RefSeq" id="WP_200309931.1">
    <property type="nucleotide sequence ID" value="NZ_JAENIM010000009.1"/>
</dbReference>
<reference evidence="2" key="1">
    <citation type="submission" date="2021-01" db="EMBL/GenBank/DDBJ databases">
        <title>Modified the classification status of verrucomicrobia.</title>
        <authorList>
            <person name="Feng X."/>
        </authorList>
    </citation>
    <scope>NUCLEOTIDE SEQUENCE</scope>
    <source>
        <strain evidence="2">_KCTC 22039</strain>
    </source>
</reference>
<name>A0A8J7MBB5_9BACT</name>
<organism evidence="2 3">
    <name type="scientific">Persicirhabdus sediminis</name>
    <dbReference type="NCBI Taxonomy" id="454144"/>
    <lineage>
        <taxon>Bacteria</taxon>
        <taxon>Pseudomonadati</taxon>
        <taxon>Verrucomicrobiota</taxon>
        <taxon>Verrucomicrobiia</taxon>
        <taxon>Verrucomicrobiales</taxon>
        <taxon>Verrucomicrobiaceae</taxon>
        <taxon>Persicirhabdus</taxon>
    </lineage>
</organism>
<proteinExistence type="predicted"/>
<dbReference type="AlphaFoldDB" id="A0A8J7MBB5"/>
<evidence type="ECO:0000313" key="2">
    <source>
        <dbReference type="EMBL" id="MBK1789893.1"/>
    </source>
</evidence>
<gene>
    <name evidence="2" type="ORF">JIN82_01855</name>
</gene>
<keyword evidence="1" id="KW-1133">Transmembrane helix</keyword>
<evidence type="ECO:0000313" key="3">
    <source>
        <dbReference type="Proteomes" id="UP000624703"/>
    </source>
</evidence>
<sequence length="189" mass="20599">MDDLSKLESQLEQLKPEEMPSDMLARMEQAMCRWQDHVPAEEEKVIAFPQDTPTKQEFKWGMGMSAAAAAVAIMGAVSALMFTGDTDPSASMAQKNAALPPVPEVASPPQTVINGAMTTPATTVVVPDSVQQNVVRASDAGIVTEDGKVPHRFFKIDVLDRIQLKDGNGRVYDVERPGVRYIMLPVETE</sequence>
<keyword evidence="3" id="KW-1185">Reference proteome</keyword>
<comment type="caution">
    <text evidence="2">The sequence shown here is derived from an EMBL/GenBank/DDBJ whole genome shotgun (WGS) entry which is preliminary data.</text>
</comment>